<name>A0A5E6V0E5_PSEFL</name>
<gene>
    <name evidence="2" type="ORF">PS645_03812</name>
</gene>
<dbReference type="RefSeq" id="WP_150581901.1">
    <property type="nucleotide sequence ID" value="NZ_CABVGX010000033.1"/>
</dbReference>
<dbReference type="Pfam" id="PF05437">
    <property type="entry name" value="AzlD"/>
    <property type="match status" value="1"/>
</dbReference>
<dbReference type="Proteomes" id="UP000325607">
    <property type="component" value="Unassembled WGS sequence"/>
</dbReference>
<keyword evidence="1" id="KW-0472">Membrane</keyword>
<evidence type="ECO:0000313" key="3">
    <source>
        <dbReference type="Proteomes" id="UP000325607"/>
    </source>
</evidence>
<protein>
    <recommendedName>
        <fullName evidence="4">Branched-chain amino acid ABC transporter</fullName>
    </recommendedName>
</protein>
<evidence type="ECO:0008006" key="4">
    <source>
        <dbReference type="Google" id="ProtNLM"/>
    </source>
</evidence>
<dbReference type="InterPro" id="IPR008407">
    <property type="entry name" value="Brnchd-chn_aa_trnsp_AzlD"/>
</dbReference>
<organism evidence="2 3">
    <name type="scientific">Pseudomonas fluorescens</name>
    <dbReference type="NCBI Taxonomy" id="294"/>
    <lineage>
        <taxon>Bacteria</taxon>
        <taxon>Pseudomonadati</taxon>
        <taxon>Pseudomonadota</taxon>
        <taxon>Gammaproteobacteria</taxon>
        <taxon>Pseudomonadales</taxon>
        <taxon>Pseudomonadaceae</taxon>
        <taxon>Pseudomonas</taxon>
    </lineage>
</organism>
<dbReference type="EMBL" id="CABVGX010000033">
    <property type="protein sequence ID" value="VVN11465.1"/>
    <property type="molecule type" value="Genomic_DNA"/>
</dbReference>
<reference evidence="2 3" key="1">
    <citation type="submission" date="2019-09" db="EMBL/GenBank/DDBJ databases">
        <authorList>
            <person name="Chandra G."/>
            <person name="Truman W A."/>
        </authorList>
    </citation>
    <scope>NUCLEOTIDE SEQUENCE [LARGE SCALE GENOMIC DNA]</scope>
    <source>
        <strain evidence="2">PS645</strain>
    </source>
</reference>
<proteinExistence type="predicted"/>
<keyword evidence="1" id="KW-0812">Transmembrane</keyword>
<evidence type="ECO:0000313" key="2">
    <source>
        <dbReference type="EMBL" id="VVN11465.1"/>
    </source>
</evidence>
<sequence>MSDLALWGVFLAVGVGTFIMRLSFIELHGRWRIPLLLSRALVYVPASVLAALVLPAVVYPPGQGQFAVDNPQIPAAILAAWVAWKTRSTVLTLVAGMAALWGIKLML</sequence>
<dbReference type="AlphaFoldDB" id="A0A5E6V0E5"/>
<feature type="transmembrane region" description="Helical" evidence="1">
    <location>
        <begin position="36"/>
        <end position="58"/>
    </location>
</feature>
<dbReference type="OrthoDB" id="6119856at2"/>
<keyword evidence="1" id="KW-1133">Transmembrane helix</keyword>
<evidence type="ECO:0000256" key="1">
    <source>
        <dbReference type="SAM" id="Phobius"/>
    </source>
</evidence>
<accession>A0A5E6V0E5</accession>
<feature type="transmembrane region" description="Helical" evidence="1">
    <location>
        <begin position="78"/>
        <end position="103"/>
    </location>
</feature>
<feature type="transmembrane region" description="Helical" evidence="1">
    <location>
        <begin position="6"/>
        <end position="24"/>
    </location>
</feature>